<evidence type="ECO:0000256" key="2">
    <source>
        <dbReference type="ARBA" id="ARBA00022617"/>
    </source>
</evidence>
<dbReference type="PANTHER" id="PTHR47366:SF1">
    <property type="entry name" value="TWO-ON-TWO HEMOGLOBIN-3"/>
    <property type="match status" value="1"/>
</dbReference>
<reference evidence="7" key="1">
    <citation type="journal article" date="2019" name="Int. J. Syst. Evol. Microbiol.">
        <title>The Global Catalogue of Microorganisms (GCM) 10K type strain sequencing project: providing services to taxonomists for standard genome sequencing and annotation.</title>
        <authorList>
            <consortium name="The Broad Institute Genomics Platform"/>
            <consortium name="The Broad Institute Genome Sequencing Center for Infectious Disease"/>
            <person name="Wu L."/>
            <person name="Ma J."/>
        </authorList>
    </citation>
    <scope>NUCLEOTIDE SEQUENCE [LARGE SCALE GENOMIC DNA]</scope>
    <source>
        <strain evidence="7">JCM 17986</strain>
    </source>
</reference>
<protein>
    <submittedName>
        <fullName evidence="6">Globin</fullName>
    </submittedName>
</protein>
<gene>
    <name evidence="6" type="ORF">GCM10023205_39990</name>
</gene>
<keyword evidence="3" id="KW-0479">Metal-binding</keyword>
<comment type="similarity">
    <text evidence="5">Belongs to the truncated hemoglobin family. Group II subfamily.</text>
</comment>
<sequence>MSDSTTDQFPSFFDAVGGEETFAKLVHRFYEGVRADPLLRPMYPEEDLGPAEERLRLFLMQYWGGPRTYSDERGHPRLRMRHAPFAVTPEARDAWLRHMRDAVDELALPEPYHTQLWSYLVYAAESMVNRAE</sequence>
<dbReference type="PANTHER" id="PTHR47366">
    <property type="entry name" value="TWO-ON-TWO HEMOGLOBIN-3"/>
    <property type="match status" value="1"/>
</dbReference>
<dbReference type="SUPFAM" id="SSF46458">
    <property type="entry name" value="Globin-like"/>
    <property type="match status" value="1"/>
</dbReference>
<dbReference type="Gene3D" id="1.10.490.10">
    <property type="entry name" value="Globins"/>
    <property type="match status" value="1"/>
</dbReference>
<keyword evidence="2" id="KW-0349">Heme</keyword>
<keyword evidence="1" id="KW-0813">Transport</keyword>
<keyword evidence="4" id="KW-0408">Iron</keyword>
<evidence type="ECO:0000313" key="7">
    <source>
        <dbReference type="Proteomes" id="UP001500466"/>
    </source>
</evidence>
<name>A0ABP9HGU5_9ACTN</name>
<evidence type="ECO:0000256" key="3">
    <source>
        <dbReference type="ARBA" id="ARBA00022723"/>
    </source>
</evidence>
<comment type="caution">
    <text evidence="6">The sequence shown here is derived from an EMBL/GenBank/DDBJ whole genome shotgun (WGS) entry which is preliminary data.</text>
</comment>
<dbReference type="EMBL" id="BAABHS010000013">
    <property type="protein sequence ID" value="GAA4970426.1"/>
    <property type="molecule type" value="Genomic_DNA"/>
</dbReference>
<dbReference type="InterPro" id="IPR044203">
    <property type="entry name" value="GlbO/GLB3-like"/>
</dbReference>
<organism evidence="6 7">
    <name type="scientific">Yinghuangia aomiensis</name>
    <dbReference type="NCBI Taxonomy" id="676205"/>
    <lineage>
        <taxon>Bacteria</taxon>
        <taxon>Bacillati</taxon>
        <taxon>Actinomycetota</taxon>
        <taxon>Actinomycetes</taxon>
        <taxon>Kitasatosporales</taxon>
        <taxon>Streptomycetaceae</taxon>
        <taxon>Yinghuangia</taxon>
    </lineage>
</organism>
<evidence type="ECO:0000313" key="6">
    <source>
        <dbReference type="EMBL" id="GAA4970426.1"/>
    </source>
</evidence>
<accession>A0ABP9HGU5</accession>
<evidence type="ECO:0000256" key="5">
    <source>
        <dbReference type="ARBA" id="ARBA00034496"/>
    </source>
</evidence>
<evidence type="ECO:0000256" key="4">
    <source>
        <dbReference type="ARBA" id="ARBA00023004"/>
    </source>
</evidence>
<keyword evidence="7" id="KW-1185">Reference proteome</keyword>
<evidence type="ECO:0000256" key="1">
    <source>
        <dbReference type="ARBA" id="ARBA00022448"/>
    </source>
</evidence>
<dbReference type="Proteomes" id="UP001500466">
    <property type="component" value="Unassembled WGS sequence"/>
</dbReference>
<dbReference type="InterPro" id="IPR012292">
    <property type="entry name" value="Globin/Proto"/>
</dbReference>
<dbReference type="RefSeq" id="WP_345676924.1">
    <property type="nucleotide sequence ID" value="NZ_BAABHS010000013.1"/>
</dbReference>
<dbReference type="CDD" id="cd14771">
    <property type="entry name" value="TrHb2_Mt-trHbO-like_O"/>
    <property type="match status" value="1"/>
</dbReference>
<dbReference type="InterPro" id="IPR001486">
    <property type="entry name" value="Hemoglobin_trunc"/>
</dbReference>
<dbReference type="Pfam" id="PF01152">
    <property type="entry name" value="Bac_globin"/>
    <property type="match status" value="1"/>
</dbReference>
<proteinExistence type="inferred from homology"/>
<dbReference type="InterPro" id="IPR009050">
    <property type="entry name" value="Globin-like_sf"/>
</dbReference>